<proteinExistence type="predicted"/>
<gene>
    <name evidence="3" type="ORF">JCGZ_16889</name>
</gene>
<dbReference type="AlphaFoldDB" id="A0A067L5A0"/>
<feature type="transmembrane region" description="Helical" evidence="2">
    <location>
        <begin position="105"/>
        <end position="124"/>
    </location>
</feature>
<sequence length="126" mass="14624">MPTWSKMNRMVAGEMLGMSRGPVMSWCRRKVEEQEARRDFPIEGSRGSPAPSAYTRKERRERKRGRSCCSEEATARLAVVSGGRKKKNEKGRGCRAIRGDRRMGWGVFCIFRFLEFSHWLMWFGSI</sequence>
<keyword evidence="2" id="KW-1133">Transmembrane helix</keyword>
<protein>
    <submittedName>
        <fullName evidence="3">Uncharacterized protein</fullName>
    </submittedName>
</protein>
<dbReference type="Proteomes" id="UP000027138">
    <property type="component" value="Unassembled WGS sequence"/>
</dbReference>
<feature type="region of interest" description="Disordered" evidence="1">
    <location>
        <begin position="38"/>
        <end position="68"/>
    </location>
</feature>
<keyword evidence="2" id="KW-0812">Transmembrane</keyword>
<keyword evidence="4" id="KW-1185">Reference proteome</keyword>
<dbReference type="EMBL" id="KK914267">
    <property type="protein sequence ID" value="KDP43602.1"/>
    <property type="molecule type" value="Genomic_DNA"/>
</dbReference>
<keyword evidence="2" id="KW-0472">Membrane</keyword>
<reference evidence="3 4" key="1">
    <citation type="journal article" date="2014" name="PLoS ONE">
        <title>Global Analysis of Gene Expression Profiles in Physic Nut (Jatropha curcas L.) Seedlings Exposed to Salt Stress.</title>
        <authorList>
            <person name="Zhang L."/>
            <person name="Zhang C."/>
            <person name="Wu P."/>
            <person name="Chen Y."/>
            <person name="Li M."/>
            <person name="Jiang H."/>
            <person name="Wu G."/>
        </authorList>
    </citation>
    <scope>NUCLEOTIDE SEQUENCE [LARGE SCALE GENOMIC DNA]</scope>
    <source>
        <strain evidence="4">cv. GZQX0401</strain>
        <tissue evidence="3">Young leaves</tissue>
    </source>
</reference>
<evidence type="ECO:0000313" key="3">
    <source>
        <dbReference type="EMBL" id="KDP43602.1"/>
    </source>
</evidence>
<feature type="compositionally biased region" description="Basic residues" evidence="1">
    <location>
        <begin position="57"/>
        <end position="66"/>
    </location>
</feature>
<evidence type="ECO:0000313" key="4">
    <source>
        <dbReference type="Proteomes" id="UP000027138"/>
    </source>
</evidence>
<accession>A0A067L5A0</accession>
<evidence type="ECO:0000256" key="1">
    <source>
        <dbReference type="SAM" id="MobiDB-lite"/>
    </source>
</evidence>
<evidence type="ECO:0000256" key="2">
    <source>
        <dbReference type="SAM" id="Phobius"/>
    </source>
</evidence>
<name>A0A067L5A0_JATCU</name>
<organism evidence="3 4">
    <name type="scientific">Jatropha curcas</name>
    <name type="common">Barbados nut</name>
    <dbReference type="NCBI Taxonomy" id="180498"/>
    <lineage>
        <taxon>Eukaryota</taxon>
        <taxon>Viridiplantae</taxon>
        <taxon>Streptophyta</taxon>
        <taxon>Embryophyta</taxon>
        <taxon>Tracheophyta</taxon>
        <taxon>Spermatophyta</taxon>
        <taxon>Magnoliopsida</taxon>
        <taxon>eudicotyledons</taxon>
        <taxon>Gunneridae</taxon>
        <taxon>Pentapetalae</taxon>
        <taxon>rosids</taxon>
        <taxon>fabids</taxon>
        <taxon>Malpighiales</taxon>
        <taxon>Euphorbiaceae</taxon>
        <taxon>Crotonoideae</taxon>
        <taxon>Jatropheae</taxon>
        <taxon>Jatropha</taxon>
    </lineage>
</organism>